<dbReference type="InterPro" id="IPR036465">
    <property type="entry name" value="vWFA_dom_sf"/>
</dbReference>
<evidence type="ECO:0000256" key="2">
    <source>
        <dbReference type="ARBA" id="ARBA00022837"/>
    </source>
</evidence>
<comment type="caution">
    <text evidence="6">The sequence shown here is derived from an EMBL/GenBank/DDBJ whole genome shotgun (WGS) entry which is preliminary data.</text>
</comment>
<name>A0ABV4VSF4_9GAMM</name>
<dbReference type="RefSeq" id="WP_374918504.1">
    <property type="nucleotide sequence ID" value="NZ_JBHFGJ010000002.1"/>
</dbReference>
<dbReference type="EMBL" id="JBHFGJ010000002">
    <property type="protein sequence ID" value="MFB2651935.1"/>
    <property type="molecule type" value="Genomic_DNA"/>
</dbReference>
<keyword evidence="4" id="KW-0732">Signal</keyword>
<keyword evidence="1" id="KW-0479">Metal-binding</keyword>
<keyword evidence="7" id="KW-1185">Reference proteome</keyword>
<dbReference type="Proteomes" id="UP001576726">
    <property type="component" value="Unassembled WGS sequence"/>
</dbReference>
<evidence type="ECO:0000256" key="3">
    <source>
        <dbReference type="SAM" id="MobiDB-lite"/>
    </source>
</evidence>
<evidence type="ECO:0000313" key="7">
    <source>
        <dbReference type="Proteomes" id="UP001576726"/>
    </source>
</evidence>
<feature type="domain" description="PilY1 beta-propeller" evidence="5">
    <location>
        <begin position="700"/>
        <end position="947"/>
    </location>
</feature>
<feature type="region of interest" description="Disordered" evidence="3">
    <location>
        <begin position="1128"/>
        <end position="1167"/>
    </location>
</feature>
<evidence type="ECO:0000256" key="4">
    <source>
        <dbReference type="SAM" id="SignalP"/>
    </source>
</evidence>
<evidence type="ECO:0000259" key="5">
    <source>
        <dbReference type="Pfam" id="PF05567"/>
    </source>
</evidence>
<evidence type="ECO:0000313" key="6">
    <source>
        <dbReference type="EMBL" id="MFB2651935.1"/>
    </source>
</evidence>
<dbReference type="InterPro" id="IPR008707">
    <property type="entry name" value="B-propeller_PilY1"/>
</dbReference>
<proteinExistence type="predicted"/>
<feature type="chain" id="PRO_5047223367" evidence="4">
    <location>
        <begin position="24"/>
        <end position="1208"/>
    </location>
</feature>
<keyword evidence="2" id="KW-0106">Calcium</keyword>
<dbReference type="Pfam" id="PF05567">
    <property type="entry name" value="T4P_PilY1"/>
    <property type="match status" value="1"/>
</dbReference>
<evidence type="ECO:0000256" key="1">
    <source>
        <dbReference type="ARBA" id="ARBA00022723"/>
    </source>
</evidence>
<dbReference type="Gene3D" id="3.40.50.410">
    <property type="entry name" value="von Willebrand factor, type A domain"/>
    <property type="match status" value="1"/>
</dbReference>
<accession>A0ABV4VSF4</accession>
<sequence>MKINKLIFILLFSMLGIPSQGWTDDTDLYLLPPPNQGRSKVLIIFDNSGSMDTIVEGAPGGYKPSTEYPPVGSSHSYSGRMIYFTIGTGMDESSLPVPDSPSESRRFNELINGCAAATAALNTYGRFTGYIREYKTTGQDKGTWQQIKENSGAEKNNPVDCWEDIEAENTSNNGSVTGYATGYPQNSVKSGNAYVPFGGTLANAKAMGFNSGELVTLYTDNYLRWYTLYKEGRLPADDEPQSRLEMAKDAITGVISSIGSVDFGMAVFNMNYPNEGNRDGGRIIAGIRSRTSAEKDTLISTVTDLSAETNTPLCETMFEAYRYFSGGPITFGHSDENYNSGGIHYTKNNPPYDLSIENSGNYISPMDVCSDVAFVIYITDGAPVLDESANSYITSLTANGVAAGNYSRYQYKAAQGSTPAKSSYLPALASYMYENDLLPNTEKYQRVITHTIGFSLGDDSEAEPLLIETAARGHGQYFSADNTINLQAAIANIVDTITNVGQRFSAPGVAFSNADPTRTLDSAYYALFRPSQGPKWAGNLKKLKINSAGTLIDANNAPAISRTGGIVDTACSFWSDCSTEPDGNNVQEGGAARAITPNTRKLLSNIRSDGGITNLTLSNASLHAGGDTLLASYLGLPTDPTEVQAQLTNAFEWIKGNNVDRDDTGALTSDDYSGTRGDIMGDPMHSQPLAIDFGGDGSNVRIFVGTNHGVLHSFRDSGSTISESWAFLPYELLPNTTTLRANSYANGHSVYGIDGSPVAYLERSASGSITKAWLFIGMRRGGHSYYAFDVTSPDEPILMWKISNETPGFTDMGQTWSTPVVTKIPGVDVPVVIFGGGYNLGYDASTGNNSDGRNVYIVNAASGALVHSFGANGTTTLPGIEDSIPGSIATLDSNGDGLTDRLYAADLGGNVWRMDIPSSNPNEWSGFKFASLGGSLSSDDRRFFYEPVVAQTSFTNLTEITTTTDTGTTKTVTHQNVPYDAVTLGSGNRAAPLGSAVSDMFFVLQDRNVVSKTFGGSGETIPSPLTLTNLYDVTSAAPDTQAENIEFGTKRGWYYDFSLLGEKSLSPSAIIKGKVYFTSFIPAQSGGSSGTSCLITSNGRLYTLDLHKGGRYSAEYIDVCQDCIPQPPKIITPPSPEDKPICDPSSQTCEPEPDPEQPPKPAQDSDCETSAVLIIGSGTCDATGLNCTGTVNLGACLSTNKIYYHIDE</sequence>
<reference evidence="6 7" key="1">
    <citation type="submission" date="2024-09" db="EMBL/GenBank/DDBJ databases">
        <authorList>
            <person name="Zhang Y."/>
        </authorList>
    </citation>
    <scope>NUCLEOTIDE SEQUENCE [LARGE SCALE GENOMIC DNA]</scope>
    <source>
        <strain evidence="6 7">SH314</strain>
    </source>
</reference>
<gene>
    <name evidence="6" type="ORF">ACE02L_04235</name>
</gene>
<protein>
    <submittedName>
        <fullName evidence="6">Pilus assembly protein</fullName>
    </submittedName>
</protein>
<feature type="signal peptide" evidence="4">
    <location>
        <begin position="1"/>
        <end position="23"/>
    </location>
</feature>
<organism evidence="6 7">
    <name type="scientific">Shewanella seohaensis</name>
    <dbReference type="NCBI Taxonomy" id="755175"/>
    <lineage>
        <taxon>Bacteria</taxon>
        <taxon>Pseudomonadati</taxon>
        <taxon>Pseudomonadota</taxon>
        <taxon>Gammaproteobacteria</taxon>
        <taxon>Alteromonadales</taxon>
        <taxon>Shewanellaceae</taxon>
        <taxon>Shewanella</taxon>
    </lineage>
</organism>